<dbReference type="InterPro" id="IPR027417">
    <property type="entry name" value="P-loop_NTPase"/>
</dbReference>
<comment type="caution">
    <text evidence="2">The sequence shown here is derived from an EMBL/GenBank/DDBJ whole genome shotgun (WGS) entry which is preliminary data.</text>
</comment>
<feature type="domain" description="Schlafen group 3-like DNA/RNA helicase" evidence="1">
    <location>
        <begin position="261"/>
        <end position="607"/>
    </location>
</feature>
<dbReference type="SUPFAM" id="SSF52540">
    <property type="entry name" value="P-loop containing nucleoside triphosphate hydrolases"/>
    <property type="match status" value="2"/>
</dbReference>
<dbReference type="Gene3D" id="3.40.50.300">
    <property type="entry name" value="P-loop containing nucleotide triphosphate hydrolases"/>
    <property type="match status" value="1"/>
</dbReference>
<dbReference type="RefSeq" id="WP_345163287.1">
    <property type="nucleotide sequence ID" value="NZ_BAABHC010000039.1"/>
</dbReference>
<organism evidence="2 3">
    <name type="scientific">Pontibacter saemangeumensis</name>
    <dbReference type="NCBI Taxonomy" id="1084525"/>
    <lineage>
        <taxon>Bacteria</taxon>
        <taxon>Pseudomonadati</taxon>
        <taxon>Bacteroidota</taxon>
        <taxon>Cytophagia</taxon>
        <taxon>Cytophagales</taxon>
        <taxon>Hymenobacteraceae</taxon>
        <taxon>Pontibacter</taxon>
    </lineage>
</organism>
<sequence>MIVYKKSKGEFIADIDDLIIEDIIHESVEKKLNRRVGESEYRSWQNSLQYMANVLRTDDIPGDAGVAIEYNIPRTSNRVDFIISGQSEGGEEFAILIELKQWSEIQLTGKDAMVRTRFKHGMSEELHPSYQAWSYSALLNGFNQTVYEENIQLKPCAYLHNYTDDGLITHAFYADYIAKAPVFCKEDKLRLREFISGFIRHGDRRDVILRIENGKIKPSKSLADSMASMMKGNQEFVMIDSQKIVYETALALAQTSTPANKNVLIVHGGPGTGKSVVAINLLVALTKKGLLAQYVTKNSAPRTVYETKLTGTLKKTEISNFFSGSGAFTSTRPDMFDALIVDEAHRLNEKSGMFQNMGENQVKEIIGSSKFSVFFLDEDQKVTLSDIGEEEEIEKWAIRHNATVHKLELTSQFRCGGSDGYLAWLDDVLQIRETANTMLDGKDGYDFRIFDDPNALRDAIYEKNREANKARLVAGYCWDWRSKKNPQEMDIVIPEHDFAMRWNLGSDGMLWIVKPESVSEVGCIHTCQGLEVDYIGVIIGPDMIYREGDVLVDPSKRSGMDKSVHGYKKRLKENPDETRSLVRSIIKNTYRTLMSRGMKGCYVYFTDKETEQYFRSRIDDTILIKTA</sequence>
<dbReference type="Pfam" id="PF09848">
    <property type="entry name" value="SLFN-g3_helicase"/>
    <property type="match status" value="1"/>
</dbReference>
<protein>
    <submittedName>
        <fullName evidence="2">DUF2075 domain-containing protein</fullName>
    </submittedName>
</protein>
<reference evidence="3" key="1">
    <citation type="journal article" date="2019" name="Int. J. Syst. Evol. Microbiol.">
        <title>The Global Catalogue of Microorganisms (GCM) 10K type strain sequencing project: providing services to taxonomists for standard genome sequencing and annotation.</title>
        <authorList>
            <consortium name="The Broad Institute Genomics Platform"/>
            <consortium name="The Broad Institute Genome Sequencing Center for Infectious Disease"/>
            <person name="Wu L."/>
            <person name="Ma J."/>
        </authorList>
    </citation>
    <scope>NUCLEOTIDE SEQUENCE [LARGE SCALE GENOMIC DNA]</scope>
    <source>
        <strain evidence="3">JCM 17926</strain>
    </source>
</reference>
<accession>A0ABP8M5F3</accession>
<proteinExistence type="predicted"/>
<dbReference type="EMBL" id="BAABHC010000039">
    <property type="protein sequence ID" value="GAA4444842.1"/>
    <property type="molecule type" value="Genomic_DNA"/>
</dbReference>
<evidence type="ECO:0000313" key="2">
    <source>
        <dbReference type="EMBL" id="GAA4444842.1"/>
    </source>
</evidence>
<keyword evidence="3" id="KW-1185">Reference proteome</keyword>
<dbReference type="InterPro" id="IPR018647">
    <property type="entry name" value="SLFN_3-like_DNA/RNA_helicase"/>
</dbReference>
<name>A0ABP8M5F3_9BACT</name>
<dbReference type="Proteomes" id="UP001500552">
    <property type="component" value="Unassembled WGS sequence"/>
</dbReference>
<evidence type="ECO:0000313" key="3">
    <source>
        <dbReference type="Proteomes" id="UP001500552"/>
    </source>
</evidence>
<gene>
    <name evidence="2" type="ORF">GCM10023188_47340</name>
</gene>
<evidence type="ECO:0000259" key="1">
    <source>
        <dbReference type="Pfam" id="PF09848"/>
    </source>
</evidence>